<dbReference type="Proteomes" id="UP001458880">
    <property type="component" value="Unassembled WGS sequence"/>
</dbReference>
<protein>
    <submittedName>
        <fullName evidence="1">Uncharacterized protein</fullName>
    </submittedName>
</protein>
<accession>A0AAW1MJN5</accession>
<dbReference type="AlphaFoldDB" id="A0AAW1MJN5"/>
<keyword evidence="2" id="KW-1185">Reference proteome</keyword>
<evidence type="ECO:0000313" key="2">
    <source>
        <dbReference type="Proteomes" id="UP001458880"/>
    </source>
</evidence>
<evidence type="ECO:0000313" key="1">
    <source>
        <dbReference type="EMBL" id="KAK9746369.1"/>
    </source>
</evidence>
<comment type="caution">
    <text evidence="1">The sequence shown here is derived from an EMBL/GenBank/DDBJ whole genome shotgun (WGS) entry which is preliminary data.</text>
</comment>
<gene>
    <name evidence="1" type="ORF">QE152_g6172</name>
</gene>
<name>A0AAW1MJN5_POPJA</name>
<proteinExistence type="predicted"/>
<reference evidence="1 2" key="1">
    <citation type="journal article" date="2024" name="BMC Genomics">
        <title>De novo assembly and annotation of Popillia japonica's genome with initial clues to its potential as an invasive pest.</title>
        <authorList>
            <person name="Cucini C."/>
            <person name="Boschi S."/>
            <person name="Funari R."/>
            <person name="Cardaioli E."/>
            <person name="Iannotti N."/>
            <person name="Marturano G."/>
            <person name="Paoli F."/>
            <person name="Bruttini M."/>
            <person name="Carapelli A."/>
            <person name="Frati F."/>
            <person name="Nardi F."/>
        </authorList>
    </citation>
    <scope>NUCLEOTIDE SEQUENCE [LARGE SCALE GENOMIC DNA]</scope>
    <source>
        <strain evidence="1">DMR45628</strain>
    </source>
</reference>
<dbReference type="EMBL" id="JASPKY010000040">
    <property type="protein sequence ID" value="KAK9746369.1"/>
    <property type="molecule type" value="Genomic_DNA"/>
</dbReference>
<organism evidence="1 2">
    <name type="scientific">Popillia japonica</name>
    <name type="common">Japanese beetle</name>
    <dbReference type="NCBI Taxonomy" id="7064"/>
    <lineage>
        <taxon>Eukaryota</taxon>
        <taxon>Metazoa</taxon>
        <taxon>Ecdysozoa</taxon>
        <taxon>Arthropoda</taxon>
        <taxon>Hexapoda</taxon>
        <taxon>Insecta</taxon>
        <taxon>Pterygota</taxon>
        <taxon>Neoptera</taxon>
        <taxon>Endopterygota</taxon>
        <taxon>Coleoptera</taxon>
        <taxon>Polyphaga</taxon>
        <taxon>Scarabaeiformia</taxon>
        <taxon>Scarabaeidae</taxon>
        <taxon>Rutelinae</taxon>
        <taxon>Popillia</taxon>
    </lineage>
</organism>
<sequence length="93" mass="10805">MNQIHIVFRNLSNDRCLRPAVLESEQVECQEQQEENNKVPNSPKRIWRKKQVESVLSDYNEPEGPGETLFADCETPTDVFRKVLGDIVEQITF</sequence>